<organism evidence="2 3">
    <name type="scientific">Hirundo rustica rustica</name>
    <dbReference type="NCBI Taxonomy" id="333673"/>
    <lineage>
        <taxon>Eukaryota</taxon>
        <taxon>Metazoa</taxon>
        <taxon>Chordata</taxon>
        <taxon>Craniata</taxon>
        <taxon>Vertebrata</taxon>
        <taxon>Euteleostomi</taxon>
        <taxon>Archelosauria</taxon>
        <taxon>Archosauria</taxon>
        <taxon>Dinosauria</taxon>
        <taxon>Saurischia</taxon>
        <taxon>Theropoda</taxon>
        <taxon>Coelurosauria</taxon>
        <taxon>Aves</taxon>
        <taxon>Neognathae</taxon>
        <taxon>Neoaves</taxon>
        <taxon>Telluraves</taxon>
        <taxon>Australaves</taxon>
        <taxon>Passeriformes</taxon>
        <taxon>Sylvioidea</taxon>
        <taxon>Hirundinidae</taxon>
        <taxon>Hirundo</taxon>
    </lineage>
</organism>
<dbReference type="SUPFAM" id="SSF55753">
    <property type="entry name" value="Actin depolymerizing proteins"/>
    <property type="match status" value="1"/>
</dbReference>
<dbReference type="EMBL" id="QRBI01000236">
    <property type="protein sequence ID" value="RMB91518.1"/>
    <property type="molecule type" value="Genomic_DNA"/>
</dbReference>
<protein>
    <submittedName>
        <fullName evidence="2">Uncharacterized protein</fullName>
    </submittedName>
</protein>
<sequence length="158" mass="16994">MVGGPQNDPLHLVWGPGNVLEHSRVQELAGAIRDSERGGKALLEIVADGEEPPEMVQEGSPEEDMVPDQSNTGAAVHAIMAPGLGIWCSANEQERQAALRAAEEVIACMVEILSQGHRTPFFKQFFSSWKWAASAHGAVPDPECDQACASSQQRLHSV</sequence>
<proteinExistence type="predicted"/>
<reference evidence="2 3" key="1">
    <citation type="submission" date="2018-07" db="EMBL/GenBank/DDBJ databases">
        <title>A high quality draft genome assembly of the barn swallow (H. rustica rustica).</title>
        <authorList>
            <person name="Formenti G."/>
            <person name="Chiara M."/>
            <person name="Poveda L."/>
            <person name="Francoijs K.-J."/>
            <person name="Bonisoli-Alquati A."/>
            <person name="Canova L."/>
            <person name="Gianfranceschi L."/>
            <person name="Horner D.S."/>
            <person name="Saino N."/>
        </authorList>
    </citation>
    <scope>NUCLEOTIDE SEQUENCE [LARGE SCALE GENOMIC DNA]</scope>
    <source>
        <strain evidence="2">Chelidonia</strain>
        <tissue evidence="2">Blood</tissue>
    </source>
</reference>
<keyword evidence="3" id="KW-1185">Reference proteome</keyword>
<accession>A0A3M0ISY1</accession>
<evidence type="ECO:0000256" key="1">
    <source>
        <dbReference type="SAM" id="MobiDB-lite"/>
    </source>
</evidence>
<comment type="caution">
    <text evidence="2">The sequence shown here is derived from an EMBL/GenBank/DDBJ whole genome shotgun (WGS) entry which is preliminary data.</text>
</comment>
<dbReference type="Proteomes" id="UP000269221">
    <property type="component" value="Unassembled WGS sequence"/>
</dbReference>
<dbReference type="STRING" id="333673.A0A3M0ISY1"/>
<evidence type="ECO:0000313" key="2">
    <source>
        <dbReference type="EMBL" id="RMB91518.1"/>
    </source>
</evidence>
<gene>
    <name evidence="2" type="ORF">DUI87_32097</name>
</gene>
<name>A0A3M0ISY1_HIRRU</name>
<dbReference type="OrthoDB" id="6375767at2759"/>
<evidence type="ECO:0000313" key="3">
    <source>
        <dbReference type="Proteomes" id="UP000269221"/>
    </source>
</evidence>
<dbReference type="AlphaFoldDB" id="A0A3M0ISY1"/>
<feature type="region of interest" description="Disordered" evidence="1">
    <location>
        <begin position="49"/>
        <end position="70"/>
    </location>
</feature>